<name>A0A5J4X4U0_9EUKA</name>
<evidence type="ECO:0000313" key="5">
    <source>
        <dbReference type="Proteomes" id="UP000324800"/>
    </source>
</evidence>
<evidence type="ECO:0000256" key="2">
    <source>
        <dbReference type="SAM" id="MobiDB-lite"/>
    </source>
</evidence>
<evidence type="ECO:0000313" key="4">
    <source>
        <dbReference type="EMBL" id="KAA6401675.1"/>
    </source>
</evidence>
<feature type="compositionally biased region" description="Basic and acidic residues" evidence="2">
    <location>
        <begin position="222"/>
        <end position="231"/>
    </location>
</feature>
<organism evidence="4 5">
    <name type="scientific">Streblomastix strix</name>
    <dbReference type="NCBI Taxonomy" id="222440"/>
    <lineage>
        <taxon>Eukaryota</taxon>
        <taxon>Metamonada</taxon>
        <taxon>Preaxostyla</taxon>
        <taxon>Oxymonadida</taxon>
        <taxon>Streblomastigidae</taxon>
        <taxon>Streblomastix</taxon>
    </lineage>
</organism>
<dbReference type="Proteomes" id="UP000324800">
    <property type="component" value="Unassembled WGS sequence"/>
</dbReference>
<feature type="region of interest" description="Disordered" evidence="2">
    <location>
        <begin position="1"/>
        <end position="41"/>
    </location>
</feature>
<feature type="coiled-coil region" evidence="1">
    <location>
        <begin position="151"/>
        <end position="178"/>
    </location>
</feature>
<protein>
    <recommendedName>
        <fullName evidence="3">TPX2 central domain-containing protein</fullName>
    </recommendedName>
</protein>
<dbReference type="InterPro" id="IPR027330">
    <property type="entry name" value="TPX2_central_dom"/>
</dbReference>
<evidence type="ECO:0000256" key="1">
    <source>
        <dbReference type="SAM" id="Coils"/>
    </source>
</evidence>
<accession>A0A5J4X4U0</accession>
<gene>
    <name evidence="4" type="ORF">EZS28_002803</name>
</gene>
<reference evidence="4 5" key="1">
    <citation type="submission" date="2019-03" db="EMBL/GenBank/DDBJ databases">
        <title>Single cell metagenomics reveals metabolic interactions within the superorganism composed of flagellate Streblomastix strix and complex community of Bacteroidetes bacteria on its surface.</title>
        <authorList>
            <person name="Treitli S.C."/>
            <person name="Kolisko M."/>
            <person name="Husnik F."/>
            <person name="Keeling P."/>
            <person name="Hampl V."/>
        </authorList>
    </citation>
    <scope>NUCLEOTIDE SEQUENCE [LARGE SCALE GENOMIC DNA]</scope>
    <source>
        <strain evidence="4">ST1C</strain>
    </source>
</reference>
<feature type="domain" description="TPX2 central" evidence="3">
    <location>
        <begin position="22"/>
        <end position="143"/>
    </location>
</feature>
<evidence type="ECO:0000259" key="3">
    <source>
        <dbReference type="Pfam" id="PF12214"/>
    </source>
</evidence>
<dbReference type="Pfam" id="PF12214">
    <property type="entry name" value="TPX2_importin"/>
    <property type="match status" value="1"/>
</dbReference>
<dbReference type="OrthoDB" id="1684416at2759"/>
<sequence length="273" mass="31439">MSNICDQQKRTSSASGSRPSKTIPVEFSLQTQKRSRPVSVQSAVEKENIEVEQMKKQQFRAMPFNKKVISGGGMLGVKRLGKPQPTIPKSPQVLHRPKSKVSFVEDDKSAETVKTTKLNPKLFQEPLGVPEKRIASPTLPEPFFLRTEHIMKQIEIDMMNKQKEKEEEEKKKREFKARSMPDYKIMEVKKAETKIDFHEFNLATQLRGRMYEDKLAQEVEQARKKEEEARQFKAAPAKLTDESLGTPRHKTPTTTIQPFTLVGDKIRMQEEEQ</sequence>
<feature type="region of interest" description="Disordered" evidence="2">
    <location>
        <begin position="74"/>
        <end position="99"/>
    </location>
</feature>
<dbReference type="AlphaFoldDB" id="A0A5J4X4U0"/>
<feature type="region of interest" description="Disordered" evidence="2">
    <location>
        <begin position="222"/>
        <end position="273"/>
    </location>
</feature>
<comment type="caution">
    <text evidence="4">The sequence shown here is derived from an EMBL/GenBank/DDBJ whole genome shotgun (WGS) entry which is preliminary data.</text>
</comment>
<proteinExistence type="predicted"/>
<keyword evidence="1" id="KW-0175">Coiled coil</keyword>
<dbReference type="EMBL" id="SNRW01000351">
    <property type="protein sequence ID" value="KAA6401675.1"/>
    <property type="molecule type" value="Genomic_DNA"/>
</dbReference>
<feature type="compositionally biased region" description="Polar residues" evidence="2">
    <location>
        <begin position="28"/>
        <end position="41"/>
    </location>
</feature>
<feature type="compositionally biased region" description="Basic and acidic residues" evidence="2">
    <location>
        <begin position="264"/>
        <end position="273"/>
    </location>
</feature>
<feature type="compositionally biased region" description="Polar residues" evidence="2">
    <location>
        <begin position="1"/>
        <end position="20"/>
    </location>
</feature>